<protein>
    <submittedName>
        <fullName evidence="1">Uncharacterized protein</fullName>
    </submittedName>
</protein>
<dbReference type="AlphaFoldDB" id="A0A165XN00"/>
<organism evidence="1 2">
    <name type="scientific">Sistotremastrum suecicum HHB10207 ss-3</name>
    <dbReference type="NCBI Taxonomy" id="1314776"/>
    <lineage>
        <taxon>Eukaryota</taxon>
        <taxon>Fungi</taxon>
        <taxon>Dikarya</taxon>
        <taxon>Basidiomycota</taxon>
        <taxon>Agaricomycotina</taxon>
        <taxon>Agaricomycetes</taxon>
        <taxon>Sistotremastrales</taxon>
        <taxon>Sistotremastraceae</taxon>
        <taxon>Sistotremastrum</taxon>
    </lineage>
</organism>
<sequence length="445" mass="51123">MGNPKAVVLRRFEAKLGVEDPNPSLEEFQREVKIRGDLLHQYFARMLGVATYDYLQSLSGLDYFLEHSRIMCEFVAGYSFLREHGGSWRGGEVLLSTKDKRLCMGGLGRIDGHWMESSWRMNEAFWRLRDGSDLSGTWSESSEYYAEWLAQARESLSRWSEEKTEENARVLWKNLWLWRGSYESERRLANPPPVGEIGYIKGKVWHPLPLVHQFPLADRPQYTNYAFRWRDGEWEQISGSRVKEFTRWSIDVAPGEEVYLHTFLRIYRSGQISSLFRACALSLARDFGVDVRSLRLLSRAGFYVDTSITRLKDQPSTMHYFSYPSNPDGTVPNPPGFWSFSSDPLCSDESLQAQDAQAQFHVQSCVQYARLTDPVVSILQELDSHGFLPVLDLVHARSLQCVSSKSTVPRQHTSSLGIAERRKKIINKMLLSAFVKLPKCDIPKS</sequence>
<dbReference type="Proteomes" id="UP000076798">
    <property type="component" value="Unassembled WGS sequence"/>
</dbReference>
<reference evidence="1 2" key="1">
    <citation type="journal article" date="2016" name="Mol. Biol. Evol.">
        <title>Comparative Genomics of Early-Diverging Mushroom-Forming Fungi Provides Insights into the Origins of Lignocellulose Decay Capabilities.</title>
        <authorList>
            <person name="Nagy L.G."/>
            <person name="Riley R."/>
            <person name="Tritt A."/>
            <person name="Adam C."/>
            <person name="Daum C."/>
            <person name="Floudas D."/>
            <person name="Sun H."/>
            <person name="Yadav J.S."/>
            <person name="Pangilinan J."/>
            <person name="Larsson K.H."/>
            <person name="Matsuura K."/>
            <person name="Barry K."/>
            <person name="Labutti K."/>
            <person name="Kuo R."/>
            <person name="Ohm R.A."/>
            <person name="Bhattacharya S.S."/>
            <person name="Shirouzu T."/>
            <person name="Yoshinaga Y."/>
            <person name="Martin F.M."/>
            <person name="Grigoriev I.V."/>
            <person name="Hibbett D.S."/>
        </authorList>
    </citation>
    <scope>NUCLEOTIDE SEQUENCE [LARGE SCALE GENOMIC DNA]</scope>
    <source>
        <strain evidence="1 2">HHB10207 ss-3</strain>
    </source>
</reference>
<evidence type="ECO:0000313" key="2">
    <source>
        <dbReference type="Proteomes" id="UP000076798"/>
    </source>
</evidence>
<gene>
    <name evidence="1" type="ORF">SISSUDRAFT_551804</name>
</gene>
<dbReference type="EMBL" id="KV428344">
    <property type="protein sequence ID" value="KZT32361.1"/>
    <property type="molecule type" value="Genomic_DNA"/>
</dbReference>
<keyword evidence="2" id="KW-1185">Reference proteome</keyword>
<accession>A0A165XN00</accession>
<evidence type="ECO:0000313" key="1">
    <source>
        <dbReference type="EMBL" id="KZT32361.1"/>
    </source>
</evidence>
<name>A0A165XN00_9AGAM</name>
<proteinExistence type="predicted"/>